<dbReference type="InterPro" id="IPR017918">
    <property type="entry name" value="N-reg_PII_CS"/>
</dbReference>
<dbReference type="GO" id="GO:0030234">
    <property type="term" value="F:enzyme regulator activity"/>
    <property type="evidence" value="ECO:0007669"/>
    <property type="project" value="InterPro"/>
</dbReference>
<dbReference type="GO" id="GO:0005829">
    <property type="term" value="C:cytosol"/>
    <property type="evidence" value="ECO:0007669"/>
    <property type="project" value="TreeGrafter"/>
</dbReference>
<reference evidence="2 5" key="3">
    <citation type="submission" date="2020-10" db="EMBL/GenBank/DDBJ databases">
        <title>Ca. Dormibacterota MAGs.</title>
        <authorList>
            <person name="Montgomery K."/>
        </authorList>
    </citation>
    <scope>NUCLEOTIDE SEQUENCE [LARGE SCALE GENOMIC DNA]</scope>
    <source>
        <strain evidence="2">SC8812_S17_18</strain>
    </source>
</reference>
<evidence type="ECO:0000256" key="1">
    <source>
        <dbReference type="RuleBase" id="RU003936"/>
    </source>
</evidence>
<dbReference type="PANTHER" id="PTHR30115:SF11">
    <property type="entry name" value="NITROGEN REGULATORY PROTEIN P-II HOMOLOG"/>
    <property type="match status" value="1"/>
</dbReference>
<dbReference type="PROSITE" id="PS51343">
    <property type="entry name" value="PII_GLNB_DOM"/>
    <property type="match status" value="1"/>
</dbReference>
<dbReference type="GO" id="GO:0006808">
    <property type="term" value="P:regulation of nitrogen utilization"/>
    <property type="evidence" value="ECO:0007669"/>
    <property type="project" value="InterPro"/>
</dbReference>
<evidence type="ECO:0000313" key="4">
    <source>
        <dbReference type="Proteomes" id="UP000248724"/>
    </source>
</evidence>
<dbReference type="EMBL" id="JAEKNS010000100">
    <property type="protein sequence ID" value="MBJ7595141.1"/>
    <property type="molecule type" value="Genomic_DNA"/>
</dbReference>
<dbReference type="InterPro" id="IPR002187">
    <property type="entry name" value="N-reg_PII"/>
</dbReference>
<dbReference type="Proteomes" id="UP000606991">
    <property type="component" value="Unassembled WGS sequence"/>
</dbReference>
<dbReference type="PROSITE" id="PS00638">
    <property type="entry name" value="PII_GLNB_CTER"/>
    <property type="match status" value="1"/>
</dbReference>
<dbReference type="SUPFAM" id="SSF54913">
    <property type="entry name" value="GlnB-like"/>
    <property type="match status" value="1"/>
</dbReference>
<dbReference type="EMBL" id="QHBU01000244">
    <property type="protein sequence ID" value="PZR78758.1"/>
    <property type="molecule type" value="Genomic_DNA"/>
</dbReference>
<organism evidence="3 4">
    <name type="scientific">Candidatus Aeolococcus gillhamiae</name>
    <dbReference type="NCBI Taxonomy" id="3127015"/>
    <lineage>
        <taxon>Bacteria</taxon>
        <taxon>Bacillati</taxon>
        <taxon>Candidatus Dormiibacterota</taxon>
        <taxon>Candidatus Dormibacteria</taxon>
        <taxon>Candidatus Aeolococcales</taxon>
        <taxon>Candidatus Aeolococcaceae</taxon>
        <taxon>Candidatus Aeolococcus</taxon>
    </lineage>
</organism>
<dbReference type="GO" id="GO:0005524">
    <property type="term" value="F:ATP binding"/>
    <property type="evidence" value="ECO:0007669"/>
    <property type="project" value="TreeGrafter"/>
</dbReference>
<name>A0A2W5ZZQ9_9BACT</name>
<sequence>MKKVEAVIRPEKLQAVQDAMDGLGTSGLTVTEVMGCGAQRGYTETYRGARANISLQRKIKVEAVVGDSLVEGVVNAISGAARTGEVGDGKIFVIPVDDAVRIRSGERGDAIVRHLEPEHWGH</sequence>
<dbReference type="Proteomes" id="UP000248724">
    <property type="component" value="Unassembled WGS sequence"/>
</dbReference>
<dbReference type="Gene3D" id="3.30.70.120">
    <property type="match status" value="1"/>
</dbReference>
<dbReference type="PRINTS" id="PR00340">
    <property type="entry name" value="PIIGLNB"/>
</dbReference>
<protein>
    <submittedName>
        <fullName evidence="2">P-II family nitrogen regulator</fullName>
    </submittedName>
</protein>
<dbReference type="Pfam" id="PF00543">
    <property type="entry name" value="P-II"/>
    <property type="match status" value="1"/>
</dbReference>
<dbReference type="InterPro" id="IPR011322">
    <property type="entry name" value="N-reg_PII-like_a/b"/>
</dbReference>
<accession>A0A2W5ZZQ9</accession>
<comment type="caution">
    <text evidence="3">The sequence shown here is derived from an EMBL/GenBank/DDBJ whole genome shotgun (WGS) entry which is preliminary data.</text>
</comment>
<dbReference type="InterPro" id="IPR015867">
    <property type="entry name" value="N-reg_PII/ATP_PRibTrfase_C"/>
</dbReference>
<evidence type="ECO:0000313" key="3">
    <source>
        <dbReference type="EMBL" id="PZR78758.1"/>
    </source>
</evidence>
<evidence type="ECO:0000313" key="5">
    <source>
        <dbReference type="Proteomes" id="UP000606991"/>
    </source>
</evidence>
<dbReference type="AlphaFoldDB" id="A0A2W5ZZQ9"/>
<dbReference type="RefSeq" id="WP_337311968.1">
    <property type="nucleotide sequence ID" value="NZ_JAEKNS010000100.1"/>
</dbReference>
<accession>A0A934K2R3</accession>
<dbReference type="PANTHER" id="PTHR30115">
    <property type="entry name" value="NITROGEN REGULATORY PROTEIN P-II"/>
    <property type="match status" value="1"/>
</dbReference>
<evidence type="ECO:0000313" key="2">
    <source>
        <dbReference type="EMBL" id="MBJ7595141.1"/>
    </source>
</evidence>
<reference evidence="3" key="2">
    <citation type="submission" date="2018-05" db="EMBL/GenBank/DDBJ databases">
        <authorList>
            <person name="Ferrari B."/>
        </authorList>
    </citation>
    <scope>NUCLEOTIDE SEQUENCE</scope>
    <source>
        <strain evidence="3">RRmetagenome_bin12</strain>
    </source>
</reference>
<reference evidence="3 4" key="1">
    <citation type="journal article" date="2017" name="Nature">
        <title>Atmospheric trace gases support primary production in Antarctic desert surface soil.</title>
        <authorList>
            <person name="Ji M."/>
            <person name="Greening C."/>
            <person name="Vanwonterghem I."/>
            <person name="Carere C.R."/>
            <person name="Bay S.K."/>
            <person name="Steen J.A."/>
            <person name="Montgomery K."/>
            <person name="Lines T."/>
            <person name="Beardall J."/>
            <person name="van Dorst J."/>
            <person name="Snape I."/>
            <person name="Stott M.B."/>
            <person name="Hugenholtz P."/>
            <person name="Ferrari B.C."/>
        </authorList>
    </citation>
    <scope>NUCLEOTIDE SEQUENCE [LARGE SCALE GENOMIC DNA]</scope>
    <source>
        <strain evidence="3">RRmetagenome_bin12</strain>
    </source>
</reference>
<gene>
    <name evidence="3" type="ORF">DLM65_12145</name>
    <name evidence="2" type="ORF">JF886_09820</name>
</gene>
<comment type="similarity">
    <text evidence="1">Belongs to the P(II) protein family.</text>
</comment>
<proteinExistence type="inferred from homology"/>
<dbReference type="SMART" id="SM00938">
    <property type="entry name" value="P-II"/>
    <property type="match status" value="1"/>
</dbReference>